<dbReference type="Proteomes" id="UP000730739">
    <property type="component" value="Unassembled WGS sequence"/>
</dbReference>
<protein>
    <recommendedName>
        <fullName evidence="3">Anti-sigma factor NepR domain-containing protein</fullName>
    </recommendedName>
</protein>
<keyword evidence="2" id="KW-1185">Reference proteome</keyword>
<gene>
    <name evidence="1" type="ORF">J2Z31_001206</name>
</gene>
<reference evidence="1 2" key="1">
    <citation type="submission" date="2021-03" db="EMBL/GenBank/DDBJ databases">
        <title>Genomic Encyclopedia of Type Strains, Phase IV (KMG-IV): sequencing the most valuable type-strain genomes for metagenomic binning, comparative biology and taxonomic classification.</title>
        <authorList>
            <person name="Goeker M."/>
        </authorList>
    </citation>
    <scope>NUCLEOTIDE SEQUENCE [LARGE SCALE GENOMIC DNA]</scope>
    <source>
        <strain evidence="1 2">DSM 13372</strain>
    </source>
</reference>
<accession>A0ABS4QX57</accession>
<evidence type="ECO:0000313" key="2">
    <source>
        <dbReference type="Proteomes" id="UP000730739"/>
    </source>
</evidence>
<evidence type="ECO:0008006" key="3">
    <source>
        <dbReference type="Google" id="ProtNLM"/>
    </source>
</evidence>
<dbReference type="EMBL" id="JAGILA010000001">
    <property type="protein sequence ID" value="MBP2234716.1"/>
    <property type="molecule type" value="Genomic_DNA"/>
</dbReference>
<proteinExistence type="predicted"/>
<organism evidence="1 2">
    <name type="scientific">Sinorhizobium kostiense</name>
    <dbReference type="NCBI Taxonomy" id="76747"/>
    <lineage>
        <taxon>Bacteria</taxon>
        <taxon>Pseudomonadati</taxon>
        <taxon>Pseudomonadota</taxon>
        <taxon>Alphaproteobacteria</taxon>
        <taxon>Hyphomicrobiales</taxon>
        <taxon>Rhizobiaceae</taxon>
        <taxon>Sinorhizobium/Ensifer group</taxon>
        <taxon>Sinorhizobium</taxon>
    </lineage>
</organism>
<evidence type="ECO:0000313" key="1">
    <source>
        <dbReference type="EMBL" id="MBP2234716.1"/>
    </source>
</evidence>
<comment type="caution">
    <text evidence="1">The sequence shown here is derived from an EMBL/GenBank/DDBJ whole genome shotgun (WGS) entry which is preliminary data.</text>
</comment>
<sequence length="52" mass="5775">MSDNKAPGEPASSKTIDEQVALLMDEIQKEAVPERLLELARQLQKALNARAR</sequence>
<dbReference type="RefSeq" id="WP_209600921.1">
    <property type="nucleotide sequence ID" value="NZ_JAGILA010000001.1"/>
</dbReference>
<name>A0ABS4QX57_9HYPH</name>